<dbReference type="OrthoDB" id="44789at2759"/>
<reference evidence="10" key="2">
    <citation type="submission" date="2013-10" db="EMBL/GenBank/DDBJ databases">
        <authorList>
            <person name="Aslett M."/>
        </authorList>
    </citation>
    <scope>NUCLEOTIDE SEQUENCE [LARGE SCALE GENOMIC DNA]</scope>
    <source>
        <strain evidence="10">Houghton</strain>
    </source>
</reference>
<keyword evidence="3 9" id="KW-0812">Transmembrane</keyword>
<dbReference type="InterPro" id="IPR001807">
    <property type="entry name" value="ClC"/>
</dbReference>
<dbReference type="PANTHER" id="PTHR45711">
    <property type="entry name" value="CHLORIDE CHANNEL PROTEIN"/>
    <property type="match status" value="1"/>
</dbReference>
<organism evidence="10 11">
    <name type="scientific">Eimeria necatrix</name>
    <dbReference type="NCBI Taxonomy" id="51315"/>
    <lineage>
        <taxon>Eukaryota</taxon>
        <taxon>Sar</taxon>
        <taxon>Alveolata</taxon>
        <taxon>Apicomplexa</taxon>
        <taxon>Conoidasida</taxon>
        <taxon>Coccidia</taxon>
        <taxon>Eucoccidiorida</taxon>
        <taxon>Eimeriorina</taxon>
        <taxon>Eimeriidae</taxon>
        <taxon>Eimeria</taxon>
    </lineage>
</organism>
<dbReference type="AlphaFoldDB" id="U6N2K4"/>
<feature type="transmembrane region" description="Helical" evidence="9">
    <location>
        <begin position="453"/>
        <end position="475"/>
    </location>
</feature>
<sequence>MKASSQWTPDAEFLQQPSFVTERQEQQQQGESQELSEGCGLLQEQKEEQQQSERLLLPFHKAQADKVETGSSVELQQQRQPLQEQEQRQQHGEAPLWELFFSRRSNWQQQQRDIGQQLRLLLRCLAAAPGFLLQQLLQHLLLLLQLLQLAAAQAAKLKIWILSAATGIATAAAAVYIQLSSEVIADFRTGFCHDSLLKAHDGCLAGVPKGFAGEGPWRSWNSLIGAEGLTGDFVNFFGFFLVSVGSATAAAAAVTAFAPQAAGSGIADAKVFMSGFRDSSFLSPRVLAVKLLTLSLAVGSGLSLGKEGPMVHIACCLGFLLLKTCRRATVAVPRVYRQVRSRVAGVCSSLCRRVSALRAGHIVASNPTTAAEEENTEIVKLCSLPASPTTATGFPLKTRDPDEPLNAILLAACAAGVGCAFSAPIGGLLFAFEEMGGGLGAVGLRPSKESSGAQRTLWICCCCCVAAAITMHAFGSLDPMAATTLFQSTRYTFTYGFWELIPFACLGVLGGLLGPVFVRLCMKWLRIHKVLLQSTCSPIKEAAIVAAISAVTNYSLPMMKHTSAVLLENLFSRCSADASADPLDMCVRGTASSSSNSDGSNGQGPALSDAYRVDGALAVELCCVLFFKTVLTIFSFGLMVPAGIFIPALTIGASYGRLMGLLMLRLRPLFYTSSLSETFASPGAYALVGAVSFLGGVTQTNIALIVILIEVTKTSAALALPFLLSLAIAKLLSARTQQGGFYAALIRFKRQPYFFHETQVCFDGLTAAEAMTRELQVLSVEETPTLAGLKALADNCSFHGFPVVLSRSNKRLCGYLRAWQLRSLLQHLLQLKHPLVHAHTLVSLYAFRSMASANAGNVSPHQQQRKQQQEQHEKALRSCACLLFLSEDGTLLQSIPLLRLAADGHLRILTRAVAATAGQAADVQDTPTSQTAGATTVGSSSSKYAGVEMEMQQLACVSHPSELVTTATETDRAIDSVAIAAGQSTASGFQVCVDISVLVDEEVLQLPPHTPLLQVYRLFGLLHCEVCLLSRCGVLEGLIGKKSFLTAMRTPQLDDCC</sequence>
<gene>
    <name evidence="10" type="ORF">ENH_00070310</name>
</gene>
<proteinExistence type="predicted"/>
<evidence type="ECO:0000313" key="10">
    <source>
        <dbReference type="EMBL" id="CDJ69519.1"/>
    </source>
</evidence>
<dbReference type="VEuPathDB" id="ToxoDB:ENH_00070310"/>
<feature type="transmembrane region" description="Helical" evidence="9">
    <location>
        <begin position="495"/>
        <end position="518"/>
    </location>
</feature>
<keyword evidence="2" id="KW-0813">Transport</keyword>
<evidence type="ECO:0000256" key="5">
    <source>
        <dbReference type="ARBA" id="ARBA00023065"/>
    </source>
</evidence>
<dbReference type="Gene3D" id="3.10.580.20">
    <property type="match status" value="1"/>
</dbReference>
<dbReference type="Pfam" id="PF00654">
    <property type="entry name" value="Voltage_CLC"/>
    <property type="match status" value="2"/>
</dbReference>
<dbReference type="Proteomes" id="UP000030754">
    <property type="component" value="Unassembled WGS sequence"/>
</dbReference>
<feature type="region of interest" description="Disordered" evidence="8">
    <location>
        <begin position="68"/>
        <end position="88"/>
    </location>
</feature>
<feature type="compositionally biased region" description="Low complexity" evidence="8">
    <location>
        <begin position="74"/>
        <end position="84"/>
    </location>
</feature>
<keyword evidence="11" id="KW-1185">Reference proteome</keyword>
<dbReference type="SUPFAM" id="SSF81340">
    <property type="entry name" value="Clc chloride channel"/>
    <property type="match status" value="2"/>
</dbReference>
<keyword evidence="5" id="KW-0406">Ion transport</keyword>
<protein>
    <submittedName>
        <fullName evidence="10">Voltage gated chloride channel domain-containing protein, putative</fullName>
    </submittedName>
</protein>
<feature type="region of interest" description="Disordered" evidence="8">
    <location>
        <begin position="1"/>
        <end position="55"/>
    </location>
</feature>
<feature type="transmembrane region" description="Helical" evidence="9">
    <location>
        <begin position="159"/>
        <end position="179"/>
    </location>
</feature>
<dbReference type="PANTHER" id="PTHR45711:SF6">
    <property type="entry name" value="CHLORIDE CHANNEL PROTEIN"/>
    <property type="match status" value="1"/>
</dbReference>
<evidence type="ECO:0000256" key="2">
    <source>
        <dbReference type="ARBA" id="ARBA00022448"/>
    </source>
</evidence>
<evidence type="ECO:0000256" key="1">
    <source>
        <dbReference type="ARBA" id="ARBA00004141"/>
    </source>
</evidence>
<dbReference type="SUPFAM" id="SSF54631">
    <property type="entry name" value="CBS-domain pair"/>
    <property type="match status" value="1"/>
</dbReference>
<dbReference type="GeneID" id="25477164"/>
<dbReference type="RefSeq" id="XP_013437985.1">
    <property type="nucleotide sequence ID" value="XM_013582531.1"/>
</dbReference>
<comment type="subcellular location">
    <subcellularLocation>
        <location evidence="1">Membrane</location>
        <topology evidence="1">Multi-pass membrane protein</topology>
    </subcellularLocation>
</comment>
<dbReference type="GO" id="GO:0005769">
    <property type="term" value="C:early endosome"/>
    <property type="evidence" value="ECO:0007669"/>
    <property type="project" value="TreeGrafter"/>
</dbReference>
<dbReference type="InterPro" id="IPR046342">
    <property type="entry name" value="CBS_dom_sf"/>
</dbReference>
<dbReference type="EMBL" id="HG725745">
    <property type="protein sequence ID" value="CDJ69519.1"/>
    <property type="molecule type" value="Genomic_DNA"/>
</dbReference>
<dbReference type="GO" id="GO:0005794">
    <property type="term" value="C:Golgi apparatus"/>
    <property type="evidence" value="ECO:0007669"/>
    <property type="project" value="TreeGrafter"/>
</dbReference>
<name>U6N2K4_9EIME</name>
<feature type="transmembrane region" description="Helical" evidence="9">
    <location>
        <begin position="407"/>
        <end position="432"/>
    </location>
</feature>
<feature type="compositionally biased region" description="Low complexity" evidence="8">
    <location>
        <begin position="26"/>
        <end position="43"/>
    </location>
</feature>
<evidence type="ECO:0000256" key="4">
    <source>
        <dbReference type="ARBA" id="ARBA00022989"/>
    </source>
</evidence>
<evidence type="ECO:0000256" key="3">
    <source>
        <dbReference type="ARBA" id="ARBA00022692"/>
    </source>
</evidence>
<dbReference type="PRINTS" id="PR00762">
    <property type="entry name" value="CLCHANNEL"/>
</dbReference>
<evidence type="ECO:0000256" key="7">
    <source>
        <dbReference type="ARBA" id="ARBA00023214"/>
    </source>
</evidence>
<keyword evidence="7" id="KW-0868">Chloride</keyword>
<feature type="transmembrane region" description="Helical" evidence="9">
    <location>
        <begin position="685"/>
        <end position="709"/>
    </location>
</feature>
<dbReference type="InterPro" id="IPR014743">
    <property type="entry name" value="Cl-channel_core"/>
</dbReference>
<evidence type="ECO:0000256" key="9">
    <source>
        <dbReference type="SAM" id="Phobius"/>
    </source>
</evidence>
<keyword evidence="6 9" id="KW-0472">Membrane</keyword>
<feature type="transmembrane region" description="Helical" evidence="9">
    <location>
        <begin position="644"/>
        <end position="664"/>
    </location>
</feature>
<dbReference type="GO" id="GO:0005247">
    <property type="term" value="F:voltage-gated chloride channel activity"/>
    <property type="evidence" value="ECO:0007669"/>
    <property type="project" value="TreeGrafter"/>
</dbReference>
<accession>U6N2K4</accession>
<evidence type="ECO:0000256" key="6">
    <source>
        <dbReference type="ARBA" id="ARBA00023136"/>
    </source>
</evidence>
<feature type="transmembrane region" description="Helical" evidence="9">
    <location>
        <begin position="120"/>
        <end position="147"/>
    </location>
</feature>
<dbReference type="GO" id="GO:0005886">
    <property type="term" value="C:plasma membrane"/>
    <property type="evidence" value="ECO:0007669"/>
    <property type="project" value="TreeGrafter"/>
</dbReference>
<feature type="region of interest" description="Disordered" evidence="8">
    <location>
        <begin position="919"/>
        <end position="938"/>
    </location>
</feature>
<evidence type="ECO:0000256" key="8">
    <source>
        <dbReference type="SAM" id="MobiDB-lite"/>
    </source>
</evidence>
<evidence type="ECO:0000313" key="11">
    <source>
        <dbReference type="Proteomes" id="UP000030754"/>
    </source>
</evidence>
<reference evidence="10" key="1">
    <citation type="submission" date="2013-10" db="EMBL/GenBank/DDBJ databases">
        <title>Genomic analysis of the causative agents of coccidiosis in chickens.</title>
        <authorList>
            <person name="Reid A.J."/>
            <person name="Blake D."/>
            <person name="Billington K."/>
            <person name="Browne H."/>
            <person name="Dunn M."/>
            <person name="Hung S."/>
            <person name="Kawahara F."/>
            <person name="Miranda-Saavedra D."/>
            <person name="Mourier T."/>
            <person name="Nagra H."/>
            <person name="Otto T.D."/>
            <person name="Rawlings N."/>
            <person name="Sanchez A."/>
            <person name="Sanders M."/>
            <person name="Subramaniam C."/>
            <person name="Tay Y."/>
            <person name="Dear P."/>
            <person name="Doerig C."/>
            <person name="Gruber A."/>
            <person name="Parkinson J."/>
            <person name="Shirley M."/>
            <person name="Wan K.L."/>
            <person name="Berriman M."/>
            <person name="Tomley F."/>
            <person name="Pain A."/>
        </authorList>
    </citation>
    <scope>NUCLEOTIDE SEQUENCE [LARGE SCALE GENOMIC DNA]</scope>
    <source>
        <strain evidence="10">Houghton</strain>
    </source>
</reference>
<keyword evidence="4 9" id="KW-1133">Transmembrane helix</keyword>
<dbReference type="Gene3D" id="1.10.3080.10">
    <property type="entry name" value="Clc chloride channel"/>
    <property type="match status" value="1"/>
</dbReference>